<evidence type="ECO:0000313" key="1">
    <source>
        <dbReference type="EMBL" id="URE43600.1"/>
    </source>
</evidence>
<sequence>MGWLEPEPSCHHPVKHCSGRQTCVPCDHQMGLRVGKEDNTRGLLPCLPRLLSCHLWVVKPWPHPRILGQKSLEPVAVKGGRYSLKGKPVMQDIR</sequence>
<accession>A0A9E7I0L2</accession>
<keyword evidence="2" id="KW-1185">Reference proteome</keyword>
<protein>
    <submittedName>
        <fullName evidence="1">Uncharacterized protein</fullName>
    </submittedName>
</protein>
<dbReference type="AlphaFoldDB" id="A0A9E7I0L2"/>
<dbReference type="EMBL" id="CP097511">
    <property type="protein sequence ID" value="URE43602.1"/>
    <property type="molecule type" value="Genomic_DNA"/>
</dbReference>
<dbReference type="OrthoDB" id="10350921at2759"/>
<dbReference type="EMBL" id="CP097511">
    <property type="protein sequence ID" value="URE43600.1"/>
    <property type="molecule type" value="Genomic_DNA"/>
</dbReference>
<reference evidence="1" key="1">
    <citation type="submission" date="2022-05" db="EMBL/GenBank/DDBJ databases">
        <title>The Musa troglodytarum L. genome provides insights into the mechanism of non-climacteric behaviour and enrichment of carotenoids.</title>
        <authorList>
            <person name="Wang J."/>
        </authorList>
    </citation>
    <scope>NUCLEOTIDE SEQUENCE</scope>
    <source>
        <tissue evidence="1">Leaf</tissue>
    </source>
</reference>
<name>A0A9E7I0L2_9LILI</name>
<organism evidence="1 2">
    <name type="scientific">Musa troglodytarum</name>
    <name type="common">fe'i banana</name>
    <dbReference type="NCBI Taxonomy" id="320322"/>
    <lineage>
        <taxon>Eukaryota</taxon>
        <taxon>Viridiplantae</taxon>
        <taxon>Streptophyta</taxon>
        <taxon>Embryophyta</taxon>
        <taxon>Tracheophyta</taxon>
        <taxon>Spermatophyta</taxon>
        <taxon>Magnoliopsida</taxon>
        <taxon>Liliopsida</taxon>
        <taxon>Zingiberales</taxon>
        <taxon>Musaceae</taxon>
        <taxon>Musa</taxon>
    </lineage>
</organism>
<gene>
    <name evidence="1" type="ORF">MUK42_15014</name>
</gene>
<dbReference type="Proteomes" id="UP001055439">
    <property type="component" value="Chromosome 9"/>
</dbReference>
<evidence type="ECO:0000313" key="2">
    <source>
        <dbReference type="Proteomes" id="UP001055439"/>
    </source>
</evidence>
<proteinExistence type="predicted"/>